<dbReference type="InterPro" id="IPR021255">
    <property type="entry name" value="DUF2807"/>
</dbReference>
<dbReference type="AlphaFoldDB" id="A0A1I2EZE5"/>
<keyword evidence="1" id="KW-0472">Membrane</keyword>
<name>A0A1I2EZE5_9BACT</name>
<dbReference type="Proteomes" id="UP000181976">
    <property type="component" value="Unassembled WGS sequence"/>
</dbReference>
<keyword evidence="1" id="KW-0812">Transmembrane</keyword>
<accession>A0A1I2EZE5</accession>
<gene>
    <name evidence="3" type="ORF">SAMN05444380_12543</name>
</gene>
<dbReference type="Gene3D" id="2.160.20.120">
    <property type="match status" value="1"/>
</dbReference>
<sequence length="269" mass="29748">MGCVLASMSLKIIILVNLMVMIKKVFIPVLLVLIIFSGCNYIDALNEDGELITREISVEAFDRVEIETSVRLVLSNDTVVRVRARGLDFILDRLNISQNGTTLVVEAEGNIGFRQKQMPDVIIAAPNTIRITSNFPSEISTLDTLIIDNLTIVVNGRGTFTECHMLLDAGQVSLNVYGSNVGNHIFQGKAEKLNVVAEGLTSVNASELIANEVKYIQRSVNDAYLRAREKLSVEIYSSGNVYYYGNPDTTVKRDYPLYEVELGNAIPLN</sequence>
<organism evidence="3 4">
    <name type="scientific">Thermophagus xiamenensis</name>
    <dbReference type="NCBI Taxonomy" id="385682"/>
    <lineage>
        <taxon>Bacteria</taxon>
        <taxon>Pseudomonadati</taxon>
        <taxon>Bacteroidota</taxon>
        <taxon>Bacteroidia</taxon>
        <taxon>Marinilabiliales</taxon>
        <taxon>Marinilabiliaceae</taxon>
        <taxon>Thermophagus</taxon>
    </lineage>
</organism>
<proteinExistence type="predicted"/>
<feature type="transmembrane region" description="Helical" evidence="1">
    <location>
        <begin position="12"/>
        <end position="36"/>
    </location>
</feature>
<dbReference type="eggNOG" id="ENOG5032BXC">
    <property type="taxonomic scope" value="Bacteria"/>
</dbReference>
<reference evidence="3 4" key="1">
    <citation type="submission" date="2016-10" db="EMBL/GenBank/DDBJ databases">
        <authorList>
            <person name="de Groot N.N."/>
        </authorList>
    </citation>
    <scope>NUCLEOTIDE SEQUENCE [LARGE SCALE GENOMIC DNA]</scope>
    <source>
        <strain evidence="3 4">DSM 19012</strain>
    </source>
</reference>
<dbReference type="InParanoid" id="A0A1I2EZE5"/>
<evidence type="ECO:0000313" key="3">
    <source>
        <dbReference type="EMBL" id="SFE98245.1"/>
    </source>
</evidence>
<keyword evidence="1" id="KW-1133">Transmembrane helix</keyword>
<protein>
    <submittedName>
        <fullName evidence="3">Putative auto-transporter adhesin, head GIN domain</fullName>
    </submittedName>
</protein>
<evidence type="ECO:0000256" key="1">
    <source>
        <dbReference type="SAM" id="Phobius"/>
    </source>
</evidence>
<feature type="domain" description="Putative auto-transporter adhesin head GIN" evidence="2">
    <location>
        <begin position="60"/>
        <end position="247"/>
    </location>
</feature>
<evidence type="ECO:0000259" key="2">
    <source>
        <dbReference type="Pfam" id="PF10988"/>
    </source>
</evidence>
<keyword evidence="4" id="KW-1185">Reference proteome</keyword>
<dbReference type="STRING" id="385682.SAMN05444380_12543"/>
<evidence type="ECO:0000313" key="4">
    <source>
        <dbReference type="Proteomes" id="UP000181976"/>
    </source>
</evidence>
<dbReference type="Pfam" id="PF10988">
    <property type="entry name" value="DUF2807"/>
    <property type="match status" value="1"/>
</dbReference>
<dbReference type="EMBL" id="FONA01000025">
    <property type="protein sequence ID" value="SFE98245.1"/>
    <property type="molecule type" value="Genomic_DNA"/>
</dbReference>